<evidence type="ECO:0000256" key="2">
    <source>
        <dbReference type="ARBA" id="ARBA00023002"/>
    </source>
</evidence>
<dbReference type="SUPFAM" id="SSF51735">
    <property type="entry name" value="NAD(P)-binding Rossmann-fold domains"/>
    <property type="match status" value="1"/>
</dbReference>
<dbReference type="FunFam" id="3.40.50.720:FF:000084">
    <property type="entry name" value="Short-chain dehydrogenase reductase"/>
    <property type="match status" value="1"/>
</dbReference>
<dbReference type="PANTHER" id="PTHR42760:SF78">
    <property type="entry name" value="3-OXOACYL-[ACYL-CARRIER-PROTEIN] REDUCTASE [NADH]"/>
    <property type="match status" value="1"/>
</dbReference>
<dbReference type="EMBL" id="LT629799">
    <property type="protein sequence ID" value="SDU90974.1"/>
    <property type="molecule type" value="Genomic_DNA"/>
</dbReference>
<dbReference type="STRING" id="546874.SAMN04488544_1820"/>
<dbReference type="Proteomes" id="UP000198825">
    <property type="component" value="Chromosome I"/>
</dbReference>
<dbReference type="Gene3D" id="3.40.50.720">
    <property type="entry name" value="NAD(P)-binding Rossmann-like Domain"/>
    <property type="match status" value="1"/>
</dbReference>
<proteinExistence type="inferred from homology"/>
<protein>
    <submittedName>
        <fullName evidence="3">NAD(P)-dependent dehydrogenase, short-chain alcohol dehydrogenase family</fullName>
    </submittedName>
</protein>
<organism evidence="3 4">
    <name type="scientific">Microlunatus sagamiharensis</name>
    <dbReference type="NCBI Taxonomy" id="546874"/>
    <lineage>
        <taxon>Bacteria</taxon>
        <taxon>Bacillati</taxon>
        <taxon>Actinomycetota</taxon>
        <taxon>Actinomycetes</taxon>
        <taxon>Propionibacteriales</taxon>
        <taxon>Propionibacteriaceae</taxon>
        <taxon>Microlunatus</taxon>
    </lineage>
</organism>
<reference evidence="4" key="1">
    <citation type="submission" date="2016-10" db="EMBL/GenBank/DDBJ databases">
        <authorList>
            <person name="Varghese N."/>
            <person name="Submissions S."/>
        </authorList>
    </citation>
    <scope>NUCLEOTIDE SEQUENCE [LARGE SCALE GENOMIC DNA]</scope>
    <source>
        <strain evidence="4">DSM 21743</strain>
    </source>
</reference>
<evidence type="ECO:0000256" key="1">
    <source>
        <dbReference type="ARBA" id="ARBA00006484"/>
    </source>
</evidence>
<sequence length="259" mass="26660">MEHQWRAGSRFVGRRVLVVGGGTGIGLAVARRLSGEGAVVVVADRWDVAGPAARDVVAGLDGDGHRAAHVDVTDGSAVDDLVAPLEGLDVLVHVAGGDRPHPSFVDTTDEIWTGLIELNLMGFVRTVRASVPLLRASEHGPAVVAVGSVNALLALGSEPYSAAKAGLVSLVGNLAVELAPRVRVNAVLPATVETRVWDDQPGGASAMRPLYPLDRVGRPEDVAAAVAFLAGEDAAWVTGHALPVDGGLLTGGSLRRLLS</sequence>
<accession>A0A1H2MD30</accession>
<evidence type="ECO:0000313" key="3">
    <source>
        <dbReference type="EMBL" id="SDU90974.1"/>
    </source>
</evidence>
<name>A0A1H2MD30_9ACTN</name>
<dbReference type="RefSeq" id="WP_197680687.1">
    <property type="nucleotide sequence ID" value="NZ_LT629799.1"/>
</dbReference>
<keyword evidence="2" id="KW-0560">Oxidoreductase</keyword>
<keyword evidence="4" id="KW-1185">Reference proteome</keyword>
<dbReference type="PRINTS" id="PR00081">
    <property type="entry name" value="GDHRDH"/>
</dbReference>
<dbReference type="PANTHER" id="PTHR42760">
    <property type="entry name" value="SHORT-CHAIN DEHYDROGENASES/REDUCTASES FAMILY MEMBER"/>
    <property type="match status" value="1"/>
</dbReference>
<dbReference type="InterPro" id="IPR036291">
    <property type="entry name" value="NAD(P)-bd_dom_sf"/>
</dbReference>
<evidence type="ECO:0000313" key="4">
    <source>
        <dbReference type="Proteomes" id="UP000198825"/>
    </source>
</evidence>
<comment type="similarity">
    <text evidence="1">Belongs to the short-chain dehydrogenases/reductases (SDR) family.</text>
</comment>
<dbReference type="AlphaFoldDB" id="A0A1H2MD30"/>
<dbReference type="CDD" id="cd05233">
    <property type="entry name" value="SDR_c"/>
    <property type="match status" value="1"/>
</dbReference>
<gene>
    <name evidence="3" type="ORF">SAMN04488544_1820</name>
</gene>
<dbReference type="Pfam" id="PF13561">
    <property type="entry name" value="adh_short_C2"/>
    <property type="match status" value="1"/>
</dbReference>
<dbReference type="InterPro" id="IPR002347">
    <property type="entry name" value="SDR_fam"/>
</dbReference>
<dbReference type="GO" id="GO:0016616">
    <property type="term" value="F:oxidoreductase activity, acting on the CH-OH group of donors, NAD or NADP as acceptor"/>
    <property type="evidence" value="ECO:0007669"/>
    <property type="project" value="TreeGrafter"/>
</dbReference>